<proteinExistence type="predicted"/>
<accession>A0A5N5QIR0</accession>
<dbReference type="InterPro" id="IPR013861">
    <property type="entry name" value="TMEM115/Pdh1/Rbl19"/>
</dbReference>
<organism evidence="7 8">
    <name type="scientific">Ceratobasidium theobromae</name>
    <dbReference type="NCBI Taxonomy" id="1582974"/>
    <lineage>
        <taxon>Eukaryota</taxon>
        <taxon>Fungi</taxon>
        <taxon>Dikarya</taxon>
        <taxon>Basidiomycota</taxon>
        <taxon>Agaricomycotina</taxon>
        <taxon>Agaricomycetes</taxon>
        <taxon>Cantharellales</taxon>
        <taxon>Ceratobasidiaceae</taxon>
        <taxon>Ceratobasidium</taxon>
    </lineage>
</organism>
<keyword evidence="2 6" id="KW-0812">Transmembrane</keyword>
<keyword evidence="8" id="KW-1185">Reference proteome</keyword>
<evidence type="ECO:0000256" key="3">
    <source>
        <dbReference type="ARBA" id="ARBA00022989"/>
    </source>
</evidence>
<name>A0A5N5QIR0_9AGAM</name>
<dbReference type="SMART" id="SM01160">
    <property type="entry name" value="DUF1751"/>
    <property type="match status" value="1"/>
</dbReference>
<feature type="transmembrane region" description="Helical" evidence="6">
    <location>
        <begin position="196"/>
        <end position="217"/>
    </location>
</feature>
<feature type="compositionally biased region" description="Basic and acidic residues" evidence="5">
    <location>
        <begin position="381"/>
        <end position="394"/>
    </location>
</feature>
<feature type="compositionally biased region" description="Polar residues" evidence="5">
    <location>
        <begin position="364"/>
        <end position="378"/>
    </location>
</feature>
<dbReference type="EMBL" id="SSOP01000110">
    <property type="protein sequence ID" value="KAB5591346.1"/>
    <property type="molecule type" value="Genomic_DNA"/>
</dbReference>
<evidence type="ECO:0000256" key="5">
    <source>
        <dbReference type="SAM" id="MobiDB-lite"/>
    </source>
</evidence>
<dbReference type="PANTHER" id="PTHR13377">
    <property type="entry name" value="PLACENTAL PROTEIN 6"/>
    <property type="match status" value="1"/>
</dbReference>
<dbReference type="PANTHER" id="PTHR13377:SF3">
    <property type="entry name" value="TRANSMEMBRANE PROTEIN 115"/>
    <property type="match status" value="1"/>
</dbReference>
<keyword evidence="3 6" id="KW-1133">Transmembrane helix</keyword>
<feature type="region of interest" description="Disordered" evidence="5">
    <location>
        <begin position="335"/>
        <end position="394"/>
    </location>
</feature>
<dbReference type="Pfam" id="PF08551">
    <property type="entry name" value="DUF1751"/>
    <property type="match status" value="1"/>
</dbReference>
<evidence type="ECO:0000313" key="8">
    <source>
        <dbReference type="Proteomes" id="UP000383932"/>
    </source>
</evidence>
<comment type="caution">
    <text evidence="7">The sequence shown here is derived from an EMBL/GenBank/DDBJ whole genome shotgun (WGS) entry which is preliminary data.</text>
</comment>
<evidence type="ECO:0000313" key="7">
    <source>
        <dbReference type="EMBL" id="KAB5591346.1"/>
    </source>
</evidence>
<dbReference type="GO" id="GO:0006890">
    <property type="term" value="P:retrograde vesicle-mediated transport, Golgi to endoplasmic reticulum"/>
    <property type="evidence" value="ECO:0007669"/>
    <property type="project" value="InterPro"/>
</dbReference>
<evidence type="ECO:0000256" key="1">
    <source>
        <dbReference type="ARBA" id="ARBA00004141"/>
    </source>
</evidence>
<keyword evidence="4 6" id="KW-0472">Membrane</keyword>
<gene>
    <name evidence="7" type="ORF">CTheo_5219</name>
</gene>
<dbReference type="Proteomes" id="UP000383932">
    <property type="component" value="Unassembled WGS sequence"/>
</dbReference>
<reference evidence="7 8" key="1">
    <citation type="journal article" date="2019" name="Fungal Biol. Biotechnol.">
        <title>Draft genome sequence of fastidious pathogen Ceratobasidium theobromae, which causes vascular-streak dieback in Theobroma cacao.</title>
        <authorList>
            <person name="Ali S.S."/>
            <person name="Asman A."/>
            <person name="Shao J."/>
            <person name="Firmansyah A.P."/>
            <person name="Susilo A.W."/>
            <person name="Rosmana A."/>
            <person name="McMahon P."/>
            <person name="Junaid M."/>
            <person name="Guest D."/>
            <person name="Kheng T.Y."/>
            <person name="Meinhardt L.W."/>
            <person name="Bailey B.A."/>
        </authorList>
    </citation>
    <scope>NUCLEOTIDE SEQUENCE [LARGE SCALE GENOMIC DNA]</scope>
    <source>
        <strain evidence="7 8">CT2</strain>
    </source>
</reference>
<sequence>MALLTSPLTIIQQTPPTTKIFTTCTVVFSLGRAHLIVEFTTAERSLTNWVGPEHFPYLVVIPGSVLWYPWTLLTSMFVETHVIEASNHLLLIVPPSLRYLERLWGSIETAKFIFVTVVVSNVIAVGLSWIEYMVIGKAELFLFGMIYRGQSALQCGILVAFTQLIPEHQVQLFGVLKLRVKTLPMAYVTYSNVMCILGYQAPFILIQFGWLVSWVWLRFYKRTVLEGSLGGVTTHGDRSETFAFVNWFPPFAQYVYQQFALAQTTNTVASKPVSKLSTFVYTHAVRFKLVHPSGSSGSDGNDLELGNGGYAPLPGGARAEAERRRAMALKALDQRMAAVSHSQPSTQTPISSQAPVIPKANHGHASSSSRKLSVTSIPADQKAHGLDESPRGSN</sequence>
<evidence type="ECO:0000256" key="2">
    <source>
        <dbReference type="ARBA" id="ARBA00022692"/>
    </source>
</evidence>
<feature type="transmembrane region" description="Helical" evidence="6">
    <location>
        <begin position="112"/>
        <end position="135"/>
    </location>
</feature>
<dbReference type="GO" id="GO:0016020">
    <property type="term" value="C:membrane"/>
    <property type="evidence" value="ECO:0007669"/>
    <property type="project" value="UniProtKB-SubCell"/>
</dbReference>
<evidence type="ECO:0000256" key="4">
    <source>
        <dbReference type="ARBA" id="ARBA00023136"/>
    </source>
</evidence>
<comment type="subcellular location">
    <subcellularLocation>
        <location evidence="1">Membrane</location>
        <topology evidence="1">Multi-pass membrane protein</topology>
    </subcellularLocation>
</comment>
<dbReference type="OrthoDB" id="73612at2759"/>
<feature type="compositionally biased region" description="Low complexity" evidence="5">
    <location>
        <begin position="340"/>
        <end position="355"/>
    </location>
</feature>
<dbReference type="SUPFAM" id="SSF144091">
    <property type="entry name" value="Rhomboid-like"/>
    <property type="match status" value="1"/>
</dbReference>
<dbReference type="GO" id="GO:0005794">
    <property type="term" value="C:Golgi apparatus"/>
    <property type="evidence" value="ECO:0007669"/>
    <property type="project" value="TreeGrafter"/>
</dbReference>
<dbReference type="AlphaFoldDB" id="A0A5N5QIR0"/>
<protein>
    <submittedName>
        <fullName evidence="7">Transmembrane protein</fullName>
    </submittedName>
</protein>
<evidence type="ECO:0000256" key="6">
    <source>
        <dbReference type="SAM" id="Phobius"/>
    </source>
</evidence>
<dbReference type="InterPro" id="IPR035952">
    <property type="entry name" value="Rhomboid-like_sf"/>
</dbReference>